<protein>
    <submittedName>
        <fullName evidence="2">Uncharacterized protein</fullName>
    </submittedName>
</protein>
<proteinExistence type="predicted"/>
<feature type="non-terminal residue" evidence="2">
    <location>
        <position position="72"/>
    </location>
</feature>
<evidence type="ECO:0000256" key="1">
    <source>
        <dbReference type="SAM" id="MobiDB-lite"/>
    </source>
</evidence>
<sequence>MGCCFSRPDGPNSPYPGGDDNNAASAHPINPAPTTSQHAAPYETPATATVNVSIPRTTSPSHQTLPVQSRRR</sequence>
<accession>A0A0G4KNT1</accession>
<dbReference type="EMBL" id="CVQI01002136">
    <property type="protein sequence ID" value="CRK11331.1"/>
    <property type="molecule type" value="Genomic_DNA"/>
</dbReference>
<gene>
    <name evidence="2" type="ORF">BN1723_017222</name>
</gene>
<name>A0A0G4KNT1_VERLO</name>
<dbReference type="AlphaFoldDB" id="A0A0G4KNT1"/>
<reference evidence="3" key="1">
    <citation type="submission" date="2015-05" db="EMBL/GenBank/DDBJ databases">
        <authorList>
            <person name="Fogelqvist Johan"/>
        </authorList>
    </citation>
    <scope>NUCLEOTIDE SEQUENCE [LARGE SCALE GENOMIC DNA]</scope>
</reference>
<organism evidence="2 3">
    <name type="scientific">Verticillium longisporum</name>
    <name type="common">Verticillium dahliae var. longisporum</name>
    <dbReference type="NCBI Taxonomy" id="100787"/>
    <lineage>
        <taxon>Eukaryota</taxon>
        <taxon>Fungi</taxon>
        <taxon>Dikarya</taxon>
        <taxon>Ascomycota</taxon>
        <taxon>Pezizomycotina</taxon>
        <taxon>Sordariomycetes</taxon>
        <taxon>Hypocreomycetidae</taxon>
        <taxon>Glomerellales</taxon>
        <taxon>Plectosphaerellaceae</taxon>
        <taxon>Verticillium</taxon>
    </lineage>
</organism>
<evidence type="ECO:0000313" key="3">
    <source>
        <dbReference type="Proteomes" id="UP000045706"/>
    </source>
</evidence>
<dbReference type="Proteomes" id="UP000045706">
    <property type="component" value="Unassembled WGS sequence"/>
</dbReference>
<feature type="compositionally biased region" description="Polar residues" evidence="1">
    <location>
        <begin position="46"/>
        <end position="72"/>
    </location>
</feature>
<evidence type="ECO:0000313" key="2">
    <source>
        <dbReference type="EMBL" id="CRK11331.1"/>
    </source>
</evidence>
<feature type="region of interest" description="Disordered" evidence="1">
    <location>
        <begin position="1"/>
        <end position="72"/>
    </location>
</feature>